<dbReference type="EMBL" id="JAAXOO010000008">
    <property type="protein sequence ID" value="NKY37014.1"/>
    <property type="molecule type" value="Genomic_DNA"/>
</dbReference>
<feature type="compositionally biased region" description="Polar residues" evidence="1">
    <location>
        <begin position="89"/>
        <end position="108"/>
    </location>
</feature>
<evidence type="ECO:0000313" key="2">
    <source>
        <dbReference type="EMBL" id="NKY37014.1"/>
    </source>
</evidence>
<dbReference type="Pfam" id="PF13822">
    <property type="entry name" value="ACC_epsilon"/>
    <property type="match status" value="1"/>
</dbReference>
<name>A0A846XTZ9_9NOCA</name>
<feature type="region of interest" description="Disordered" evidence="1">
    <location>
        <begin position="71"/>
        <end position="108"/>
    </location>
</feature>
<dbReference type="AlphaFoldDB" id="A0A846XTZ9"/>
<dbReference type="RefSeq" id="WP_068041386.1">
    <property type="nucleotide sequence ID" value="NZ_JAAXOO010000008.1"/>
</dbReference>
<evidence type="ECO:0000256" key="1">
    <source>
        <dbReference type="SAM" id="MobiDB-lite"/>
    </source>
</evidence>
<dbReference type="InterPro" id="IPR032716">
    <property type="entry name" value="ACC_epsilon"/>
</dbReference>
<evidence type="ECO:0000313" key="3">
    <source>
        <dbReference type="Proteomes" id="UP000565715"/>
    </source>
</evidence>
<dbReference type="Proteomes" id="UP000565715">
    <property type="component" value="Unassembled WGS sequence"/>
</dbReference>
<comment type="caution">
    <text evidence="2">The sequence shown here is derived from an EMBL/GenBank/DDBJ whole genome shotgun (WGS) entry which is preliminary data.</text>
</comment>
<dbReference type="GO" id="GO:0003989">
    <property type="term" value="F:acetyl-CoA carboxylase activity"/>
    <property type="evidence" value="ECO:0007669"/>
    <property type="project" value="InterPro"/>
</dbReference>
<accession>A0A846XTZ9</accession>
<organism evidence="2 3">
    <name type="scientific">Nocardia speluncae</name>
    <dbReference type="NCBI Taxonomy" id="419477"/>
    <lineage>
        <taxon>Bacteria</taxon>
        <taxon>Bacillati</taxon>
        <taxon>Actinomycetota</taxon>
        <taxon>Actinomycetes</taxon>
        <taxon>Mycobacteriales</taxon>
        <taxon>Nocardiaceae</taxon>
        <taxon>Nocardia</taxon>
    </lineage>
</organism>
<keyword evidence="3" id="KW-1185">Reference proteome</keyword>
<dbReference type="GO" id="GO:0004658">
    <property type="term" value="F:propionyl-CoA carboxylase activity"/>
    <property type="evidence" value="ECO:0007669"/>
    <property type="project" value="InterPro"/>
</dbReference>
<protein>
    <submittedName>
        <fullName evidence="2">Acyl-CoA carboxylase subunit epsilon</fullName>
    </submittedName>
</protein>
<gene>
    <name evidence="2" type="ORF">HGA13_28675</name>
</gene>
<sequence>MTIVAEEEVLAAAELDLATRDLAVDTASVADASPAAETDGRQPFLVIDKGAPSDADIAALVCLFTAAAAAAGPADNGPQDLWGRPTQLHRGSSPFSPYSYPQLSNLRF</sequence>
<reference evidence="2 3" key="1">
    <citation type="submission" date="2020-04" db="EMBL/GenBank/DDBJ databases">
        <title>MicrobeNet Type strains.</title>
        <authorList>
            <person name="Nicholson A.C."/>
        </authorList>
    </citation>
    <scope>NUCLEOTIDE SEQUENCE [LARGE SCALE GENOMIC DNA]</scope>
    <source>
        <strain evidence="2 3">DSM 45078</strain>
    </source>
</reference>
<proteinExistence type="predicted"/>